<comment type="caution">
    <text evidence="5">The sequence shown here is derived from an EMBL/GenBank/DDBJ whole genome shotgun (WGS) entry which is preliminary data.</text>
</comment>
<dbReference type="EMBL" id="BQKI01000010">
    <property type="protein sequence ID" value="GJN04004.1"/>
    <property type="molecule type" value="Genomic_DNA"/>
</dbReference>
<dbReference type="Pfam" id="PF00076">
    <property type="entry name" value="RRM_1"/>
    <property type="match status" value="1"/>
</dbReference>
<evidence type="ECO:0000256" key="2">
    <source>
        <dbReference type="PROSITE-ProRule" id="PRU00176"/>
    </source>
</evidence>
<evidence type="ECO:0000313" key="6">
    <source>
        <dbReference type="Proteomes" id="UP001054889"/>
    </source>
</evidence>
<proteinExistence type="predicted"/>
<protein>
    <recommendedName>
        <fullName evidence="4">RRM domain-containing protein</fullName>
    </recommendedName>
</protein>
<dbReference type="Gene3D" id="3.30.70.330">
    <property type="match status" value="2"/>
</dbReference>
<feature type="region of interest" description="Disordered" evidence="3">
    <location>
        <begin position="192"/>
        <end position="218"/>
    </location>
</feature>
<dbReference type="InterPro" id="IPR012677">
    <property type="entry name" value="Nucleotide-bd_a/b_plait_sf"/>
</dbReference>
<dbReference type="FunFam" id="3.30.70.330:FF:000598">
    <property type="entry name" value="Oligouridylate-binding protein 1C"/>
    <property type="match status" value="1"/>
</dbReference>
<feature type="compositionally biased region" description="Basic and acidic residues" evidence="3">
    <location>
        <begin position="194"/>
        <end position="203"/>
    </location>
</feature>
<sequence length="218" mass="23840">MNGAGASHQQQQQRLRQQQQQQALLMQQALQQQQYQSGVLAAAAAAAMTQMEPISNGNLPPGFDPSTCRSVYVGNVNPNVTESLLIEVFQSAGLVERCKLIRKEKSSFGFVDYYDRRSAALAIMTLHGRHIYGQAIKVNWAYASTQREDTSVMPVSCGTTKLDAPEEAENALTEMTGKWLGSRQIRCNWATKNSSEEKQESDSHNAVVLTNGGSSNAG</sequence>
<accession>A0AAV5CZA5</accession>
<keyword evidence="1 2" id="KW-0694">RNA-binding</keyword>
<organism evidence="5 6">
    <name type="scientific">Eleusine coracana subsp. coracana</name>
    <dbReference type="NCBI Taxonomy" id="191504"/>
    <lineage>
        <taxon>Eukaryota</taxon>
        <taxon>Viridiplantae</taxon>
        <taxon>Streptophyta</taxon>
        <taxon>Embryophyta</taxon>
        <taxon>Tracheophyta</taxon>
        <taxon>Spermatophyta</taxon>
        <taxon>Magnoliopsida</taxon>
        <taxon>Liliopsida</taxon>
        <taxon>Poales</taxon>
        <taxon>Poaceae</taxon>
        <taxon>PACMAD clade</taxon>
        <taxon>Chloridoideae</taxon>
        <taxon>Cynodonteae</taxon>
        <taxon>Eleusininae</taxon>
        <taxon>Eleusine</taxon>
    </lineage>
</organism>
<dbReference type="InterPro" id="IPR050825">
    <property type="entry name" value="RBM42_RBP45_47-like"/>
</dbReference>
<evidence type="ECO:0000256" key="3">
    <source>
        <dbReference type="SAM" id="MobiDB-lite"/>
    </source>
</evidence>
<keyword evidence="6" id="KW-1185">Reference proteome</keyword>
<dbReference type="InterPro" id="IPR035979">
    <property type="entry name" value="RBD_domain_sf"/>
</dbReference>
<dbReference type="GO" id="GO:0003729">
    <property type="term" value="F:mRNA binding"/>
    <property type="evidence" value="ECO:0007669"/>
    <property type="project" value="InterPro"/>
</dbReference>
<dbReference type="SUPFAM" id="SSF54928">
    <property type="entry name" value="RNA-binding domain, RBD"/>
    <property type="match status" value="1"/>
</dbReference>
<dbReference type="AlphaFoldDB" id="A0AAV5CZA5"/>
<evidence type="ECO:0000313" key="5">
    <source>
        <dbReference type="EMBL" id="GJN04004.1"/>
    </source>
</evidence>
<dbReference type="PANTHER" id="PTHR47640">
    <property type="entry name" value="TRNA SELENOCYSTEINE 1-ASSOCIATED PROTEIN 1-RELATED-RELATED"/>
    <property type="match status" value="1"/>
</dbReference>
<dbReference type="PROSITE" id="PS50102">
    <property type="entry name" value="RRM"/>
    <property type="match status" value="1"/>
</dbReference>
<feature type="domain" description="RRM" evidence="4">
    <location>
        <begin position="69"/>
        <end position="143"/>
    </location>
</feature>
<dbReference type="PANTHER" id="PTHR47640:SF5">
    <property type="entry name" value="RRM DOMAIN-CONTAINING PROTEIN"/>
    <property type="match status" value="1"/>
</dbReference>
<evidence type="ECO:0000259" key="4">
    <source>
        <dbReference type="PROSITE" id="PS50102"/>
    </source>
</evidence>
<evidence type="ECO:0000256" key="1">
    <source>
        <dbReference type="ARBA" id="ARBA00022884"/>
    </source>
</evidence>
<dbReference type="SMART" id="SM00360">
    <property type="entry name" value="RRM"/>
    <property type="match status" value="1"/>
</dbReference>
<dbReference type="InterPro" id="IPR000504">
    <property type="entry name" value="RRM_dom"/>
</dbReference>
<reference evidence="5" key="1">
    <citation type="journal article" date="2018" name="DNA Res.">
        <title>Multiple hybrid de novo genome assembly of finger millet, an orphan allotetraploid crop.</title>
        <authorList>
            <person name="Hatakeyama M."/>
            <person name="Aluri S."/>
            <person name="Balachadran M.T."/>
            <person name="Sivarajan S.R."/>
            <person name="Patrignani A."/>
            <person name="Gruter S."/>
            <person name="Poveda L."/>
            <person name="Shimizu-Inatsugi R."/>
            <person name="Baeten J."/>
            <person name="Francoijs K.J."/>
            <person name="Nataraja K.N."/>
            <person name="Reddy Y.A.N."/>
            <person name="Phadnis S."/>
            <person name="Ravikumar R.L."/>
            <person name="Schlapbach R."/>
            <person name="Sreeman S.M."/>
            <person name="Shimizu K.K."/>
        </authorList>
    </citation>
    <scope>NUCLEOTIDE SEQUENCE</scope>
</reference>
<gene>
    <name evidence="5" type="primary">ga21510</name>
    <name evidence="5" type="ORF">PR202_ga21510</name>
</gene>
<reference evidence="5" key="2">
    <citation type="submission" date="2021-12" db="EMBL/GenBank/DDBJ databases">
        <title>Resequencing data analysis of finger millet.</title>
        <authorList>
            <person name="Hatakeyama M."/>
            <person name="Aluri S."/>
            <person name="Balachadran M.T."/>
            <person name="Sivarajan S.R."/>
            <person name="Poveda L."/>
            <person name="Shimizu-Inatsugi R."/>
            <person name="Schlapbach R."/>
            <person name="Sreeman S.M."/>
            <person name="Shimizu K.K."/>
        </authorList>
    </citation>
    <scope>NUCLEOTIDE SEQUENCE</scope>
</reference>
<name>A0AAV5CZA5_ELECO</name>
<dbReference type="Proteomes" id="UP001054889">
    <property type="component" value="Unassembled WGS sequence"/>
</dbReference>